<feature type="transmembrane region" description="Helical" evidence="5">
    <location>
        <begin position="89"/>
        <end position="109"/>
    </location>
</feature>
<feature type="transmembrane region" description="Helical" evidence="5">
    <location>
        <begin position="145"/>
        <end position="161"/>
    </location>
</feature>
<comment type="subcellular location">
    <subcellularLocation>
        <location evidence="1">Membrane</location>
        <topology evidence="1">Multi-pass membrane protein</topology>
    </subcellularLocation>
</comment>
<proteinExistence type="predicted"/>
<gene>
    <name evidence="7" type="ORF">CNY62_05140</name>
</gene>
<dbReference type="PANTHER" id="PTHR43310">
    <property type="entry name" value="SULFATE TRANSPORTER YBAR-RELATED"/>
    <property type="match status" value="1"/>
</dbReference>
<dbReference type="OrthoDB" id="9771198at2"/>
<dbReference type="Pfam" id="PF00916">
    <property type="entry name" value="Sulfate_transp"/>
    <property type="match status" value="1"/>
</dbReference>
<sequence length="469" mass="50356">MLLSIKRDEWLGNVKNDLLGGLVTAVALIPEVIGFAIIAGVNPMTALFASVITAIVTSLTGGRPAMMSAAAGSMALVMVVLIKNYGIEYMIAATILTGFFQLLFGYLGIHKLMRFISKPVMMGFVNALALLIFLAQIQQLEHQNGTTYAVVGITVVLMYVLPRVTRAVPPALIIIVAMTCIALMPQLQLQTVGDLGEMTGVLALPGIPMVPFTFETLVIITPTALALAFVGLMESLLTLPLINKMTGTLGDNKREVKSQGLANIITGFFGGPAGCAMIGQAVINVESGGRKRLSTLTAGLTLFILIVFFKDVMVQIPTAALIGIMIVVAVKTFSWSSLREIPCLPATETAIMVVTVILVVYTHNLAIGILVGVLLSMVIFIVQLANINVSRENKTVKVTGPLFFVSAQTVITYFENITLEDGMRLDLSEAPIWDKAGRDAVITIRHLFEEADLSLEVTTSATDSEERRN</sequence>
<name>A0A1D2LPZ2_BROTH</name>
<evidence type="ECO:0000313" key="8">
    <source>
        <dbReference type="Proteomes" id="UP000243591"/>
    </source>
</evidence>
<dbReference type="Proteomes" id="UP000243591">
    <property type="component" value="Chromosome"/>
</dbReference>
<evidence type="ECO:0000256" key="1">
    <source>
        <dbReference type="ARBA" id="ARBA00004141"/>
    </source>
</evidence>
<dbReference type="RefSeq" id="WP_069126155.1">
    <property type="nucleotide sequence ID" value="NZ_CP023483.1"/>
</dbReference>
<evidence type="ECO:0000259" key="6">
    <source>
        <dbReference type="PROSITE" id="PS50801"/>
    </source>
</evidence>
<evidence type="ECO:0000256" key="5">
    <source>
        <dbReference type="SAM" id="Phobius"/>
    </source>
</evidence>
<dbReference type="AlphaFoldDB" id="A0A1D2LPZ2"/>
<dbReference type="InterPro" id="IPR011547">
    <property type="entry name" value="SLC26A/SulP_dom"/>
</dbReference>
<dbReference type="InterPro" id="IPR052706">
    <property type="entry name" value="Membrane-Transporter-like"/>
</dbReference>
<organism evidence="7 8">
    <name type="scientific">Brochothrix thermosphacta</name>
    <name type="common">Microbacterium thermosphactum</name>
    <dbReference type="NCBI Taxonomy" id="2756"/>
    <lineage>
        <taxon>Bacteria</taxon>
        <taxon>Bacillati</taxon>
        <taxon>Bacillota</taxon>
        <taxon>Bacilli</taxon>
        <taxon>Bacillales</taxon>
        <taxon>Listeriaceae</taxon>
        <taxon>Brochothrix</taxon>
    </lineage>
</organism>
<reference evidence="7 8" key="1">
    <citation type="submission" date="2017-09" db="EMBL/GenBank/DDBJ databases">
        <title>Complete Genome Sequences of Two Strains of the Meat Spoilage Bacterium Brochothrix thermosphacta Isolated from Ground Chicken.</title>
        <authorList>
            <person name="Paoli G.C."/>
            <person name="Wijey C."/>
            <person name="Chen C.-Y."/>
            <person name="Nguyen L."/>
            <person name="Yan X."/>
            <person name="Irwin P.L."/>
        </authorList>
    </citation>
    <scope>NUCLEOTIDE SEQUENCE [LARGE SCALE GENOMIC DNA]</scope>
    <source>
        <strain evidence="7 8">BI</strain>
    </source>
</reference>
<protein>
    <submittedName>
        <fullName evidence="7">SulP family inorganic anion transporter</fullName>
    </submittedName>
</protein>
<keyword evidence="3 5" id="KW-1133">Transmembrane helix</keyword>
<evidence type="ECO:0000256" key="4">
    <source>
        <dbReference type="ARBA" id="ARBA00023136"/>
    </source>
</evidence>
<dbReference type="Gene3D" id="3.30.750.24">
    <property type="entry name" value="STAS domain"/>
    <property type="match status" value="1"/>
</dbReference>
<evidence type="ECO:0000256" key="2">
    <source>
        <dbReference type="ARBA" id="ARBA00022692"/>
    </source>
</evidence>
<dbReference type="InterPro" id="IPR036513">
    <property type="entry name" value="STAS_dom_sf"/>
</dbReference>
<feature type="transmembrane region" description="Helical" evidence="5">
    <location>
        <begin position="260"/>
        <end position="283"/>
    </location>
</feature>
<keyword evidence="8" id="KW-1185">Reference proteome</keyword>
<feature type="transmembrane region" description="Helical" evidence="5">
    <location>
        <begin position="303"/>
        <end position="330"/>
    </location>
</feature>
<feature type="transmembrane region" description="Helical" evidence="5">
    <location>
        <begin position="121"/>
        <end position="139"/>
    </location>
</feature>
<dbReference type="PANTHER" id="PTHR43310:SF1">
    <property type="entry name" value="SULFATE TRANSPORTER YBAR-RELATED"/>
    <property type="match status" value="1"/>
</dbReference>
<evidence type="ECO:0000313" key="7">
    <source>
        <dbReference type="EMBL" id="ATF25829.1"/>
    </source>
</evidence>
<dbReference type="KEGG" id="bths:CNY62_05140"/>
<feature type="domain" description="STAS" evidence="6">
    <location>
        <begin position="396"/>
        <end position="469"/>
    </location>
</feature>
<dbReference type="PROSITE" id="PS50801">
    <property type="entry name" value="STAS"/>
    <property type="match status" value="1"/>
</dbReference>
<feature type="transmembrane region" description="Helical" evidence="5">
    <location>
        <begin position="367"/>
        <end position="387"/>
    </location>
</feature>
<dbReference type="EMBL" id="CP023483">
    <property type="protein sequence ID" value="ATF25829.1"/>
    <property type="molecule type" value="Genomic_DNA"/>
</dbReference>
<accession>A0A1D2LPZ2</accession>
<dbReference type="InterPro" id="IPR002645">
    <property type="entry name" value="STAS_dom"/>
</dbReference>
<evidence type="ECO:0000256" key="3">
    <source>
        <dbReference type="ARBA" id="ARBA00022989"/>
    </source>
</evidence>
<keyword evidence="2 5" id="KW-0812">Transmembrane</keyword>
<feature type="transmembrane region" description="Helical" evidence="5">
    <location>
        <begin position="168"/>
        <end position="187"/>
    </location>
</feature>
<dbReference type="SUPFAM" id="SSF52091">
    <property type="entry name" value="SpoIIaa-like"/>
    <property type="match status" value="1"/>
</dbReference>
<dbReference type="GO" id="GO:0016020">
    <property type="term" value="C:membrane"/>
    <property type="evidence" value="ECO:0007669"/>
    <property type="project" value="UniProtKB-SubCell"/>
</dbReference>
<feature type="transmembrane region" description="Helical" evidence="5">
    <location>
        <begin position="217"/>
        <end position="239"/>
    </location>
</feature>
<dbReference type="STRING" id="2756.BFR44_06720"/>
<keyword evidence="4 5" id="KW-0472">Membrane</keyword>